<gene>
    <name evidence="2" type="ORF">RCC_04267</name>
</gene>
<name>A0A2D3UPI1_9PEZI</name>
<accession>A0A2D3UPI1</accession>
<evidence type="ECO:0000313" key="3">
    <source>
        <dbReference type="Proteomes" id="UP000225277"/>
    </source>
</evidence>
<feature type="compositionally biased region" description="Basic residues" evidence="1">
    <location>
        <begin position="45"/>
        <end position="55"/>
    </location>
</feature>
<dbReference type="RefSeq" id="XP_023625312.1">
    <property type="nucleotide sequence ID" value="XM_023769544.1"/>
</dbReference>
<dbReference type="EMBL" id="FJUY01000005">
    <property type="protein sequence ID" value="CZT18422.1"/>
    <property type="molecule type" value="Genomic_DNA"/>
</dbReference>
<dbReference type="AlphaFoldDB" id="A0A2D3UPI1"/>
<evidence type="ECO:0008006" key="4">
    <source>
        <dbReference type="Google" id="ProtNLM"/>
    </source>
</evidence>
<reference evidence="2 3" key="1">
    <citation type="submission" date="2016-03" db="EMBL/GenBank/DDBJ databases">
        <authorList>
            <person name="Ploux O."/>
        </authorList>
    </citation>
    <scope>NUCLEOTIDE SEQUENCE [LARGE SCALE GENOMIC DNA]</scope>
    <source>
        <strain evidence="2 3">URUG2</strain>
    </source>
</reference>
<feature type="region of interest" description="Disordered" evidence="1">
    <location>
        <begin position="31"/>
        <end position="55"/>
    </location>
</feature>
<evidence type="ECO:0000256" key="1">
    <source>
        <dbReference type="SAM" id="MobiDB-lite"/>
    </source>
</evidence>
<protein>
    <recommendedName>
        <fullName evidence="4">Myb-like domain-containing protein</fullName>
    </recommendedName>
</protein>
<sequence>MLLIKRSFKVINKLPNRTLFHPCRSFTTSRPLWTPAKQDTTAKKGASKSRSRPYHRWSPEEEALLLKLREERLGWTAVQARLPTTRSIAGLIDKYGSIAPRGDQGRFLHTPRYTDAERALITKLRNEGLSWQEIQKRHFPTHSARNLACTYSSTRTARGNDVFVYRLWSKEDVEKLLLLREERKMGYPEIAVAMGRTNASVKTKYRDLSKAREMRLGSQGRGYVRVKSRLHWPDEDEARLVEMITQGATNKEICATWPRRKPIGIGRKILEIKKRIGLSEPPKVNPVDKKSLAKMTKLKAQGATWKEIADMMSEFTLAELQYAYQRDVARRRKADAEENVAKASKNGE</sequence>
<evidence type="ECO:0000313" key="2">
    <source>
        <dbReference type="EMBL" id="CZT18422.1"/>
    </source>
</evidence>
<proteinExistence type="predicted"/>
<dbReference type="GeneID" id="35599443"/>
<organism evidence="2 3">
    <name type="scientific">Ramularia collo-cygni</name>
    <dbReference type="NCBI Taxonomy" id="112498"/>
    <lineage>
        <taxon>Eukaryota</taxon>
        <taxon>Fungi</taxon>
        <taxon>Dikarya</taxon>
        <taxon>Ascomycota</taxon>
        <taxon>Pezizomycotina</taxon>
        <taxon>Dothideomycetes</taxon>
        <taxon>Dothideomycetidae</taxon>
        <taxon>Mycosphaerellales</taxon>
        <taxon>Mycosphaerellaceae</taxon>
        <taxon>Ramularia</taxon>
    </lineage>
</organism>
<dbReference type="Proteomes" id="UP000225277">
    <property type="component" value="Unassembled WGS sequence"/>
</dbReference>
<keyword evidence="3" id="KW-1185">Reference proteome</keyword>